<feature type="active site" evidence="1">
    <location>
        <position position="249"/>
    </location>
</feature>
<gene>
    <name evidence="4" type="ORF">KGD82_05875</name>
</gene>
<feature type="disulfide bond" evidence="2">
    <location>
        <begin position="113"/>
        <end position="125"/>
    </location>
</feature>
<dbReference type="InterPro" id="IPR036514">
    <property type="entry name" value="SGNH_hydro_sf"/>
</dbReference>
<dbReference type="InterPro" id="IPR013830">
    <property type="entry name" value="SGNH_hydro"/>
</dbReference>
<dbReference type="SUPFAM" id="SSF52266">
    <property type="entry name" value="SGNH hydrolase"/>
    <property type="match status" value="1"/>
</dbReference>
<sequence length="275" mass="28804">MATATSAQADDGSAEPLAYVALGDSAAAGPLIPNQDPNIACLRSDRNYPRVAADALGADLTDVTCSGAKVSDFSGRQFGLLAPQYDALSEETDLVSLTIGGNDVELVGAALSCVNLLREPLGLSCEERFTQGGTTDRIAGDIDAWEPVLDQALTEIRDRAPHAEIVVAGYGTYVREGGCWPTQPVWGRDADYIQGSVDRLNETLERRTLAHGGTYVDLAAVSEGHDVCARPGERYLEGLLPTSVAAPLHPNARGMAAFGAALAEAVGVPRPDEAL</sequence>
<keyword evidence="2" id="KW-1015">Disulfide bond</keyword>
<feature type="disulfide bond" evidence="2">
    <location>
        <begin position="41"/>
        <end position="65"/>
    </location>
</feature>
<name>A0A975LCY4_9ACTN</name>
<dbReference type="GO" id="GO:0004806">
    <property type="term" value="F:triacylglycerol lipase activity"/>
    <property type="evidence" value="ECO:0007669"/>
    <property type="project" value="TreeGrafter"/>
</dbReference>
<proteinExistence type="predicted"/>
<dbReference type="Proteomes" id="UP000682416">
    <property type="component" value="Chromosome"/>
</dbReference>
<evidence type="ECO:0000313" key="5">
    <source>
        <dbReference type="Proteomes" id="UP000682416"/>
    </source>
</evidence>
<evidence type="ECO:0000256" key="1">
    <source>
        <dbReference type="PIRSR" id="PIRSR637460-1"/>
    </source>
</evidence>
<dbReference type="InterPro" id="IPR037460">
    <property type="entry name" value="SEST-like"/>
</dbReference>
<organism evidence="4 5">
    <name type="scientific">Nocardiopsis eucommiae</name>
    <dbReference type="NCBI Taxonomy" id="2831970"/>
    <lineage>
        <taxon>Bacteria</taxon>
        <taxon>Bacillati</taxon>
        <taxon>Actinomycetota</taxon>
        <taxon>Actinomycetes</taxon>
        <taxon>Streptosporangiales</taxon>
        <taxon>Nocardiopsidaceae</taxon>
        <taxon>Nocardiopsis</taxon>
    </lineage>
</organism>
<feature type="domain" description="SGNH hydrolase-type esterase" evidence="3">
    <location>
        <begin position="21"/>
        <end position="257"/>
    </location>
</feature>
<protein>
    <submittedName>
        <fullName evidence="4">SGNH/GDSL hydrolase family protein</fullName>
    </submittedName>
</protein>
<dbReference type="CDD" id="cd01823">
    <property type="entry name" value="SEST_like"/>
    <property type="match status" value="1"/>
</dbReference>
<dbReference type="Pfam" id="PF13472">
    <property type="entry name" value="Lipase_GDSL_2"/>
    <property type="match status" value="1"/>
</dbReference>
<dbReference type="EMBL" id="CP074402">
    <property type="protein sequence ID" value="QVJ03188.1"/>
    <property type="molecule type" value="Genomic_DNA"/>
</dbReference>
<evidence type="ECO:0000313" key="4">
    <source>
        <dbReference type="EMBL" id="QVJ03188.1"/>
    </source>
</evidence>
<dbReference type="PANTHER" id="PTHR37981:SF1">
    <property type="entry name" value="SGNH HYDROLASE-TYPE ESTERASE DOMAIN-CONTAINING PROTEIN"/>
    <property type="match status" value="1"/>
</dbReference>
<dbReference type="KEGG" id="nec:KGD82_05875"/>
<dbReference type="PANTHER" id="PTHR37981">
    <property type="entry name" value="LIPASE 2"/>
    <property type="match status" value="1"/>
</dbReference>
<feature type="active site" description="Nucleophile" evidence="1">
    <location>
        <position position="25"/>
    </location>
</feature>
<reference evidence="4" key="1">
    <citation type="submission" date="2021-05" db="EMBL/GenBank/DDBJ databases">
        <authorList>
            <person name="Kaiqin L."/>
            <person name="Jian G."/>
        </authorList>
    </citation>
    <scope>NUCLEOTIDE SEQUENCE</scope>
    <source>
        <strain evidence="4">HDS5</strain>
    </source>
</reference>
<dbReference type="AlphaFoldDB" id="A0A975LCY4"/>
<accession>A0A975LCY4</accession>
<keyword evidence="4" id="KW-0378">Hydrolase</keyword>
<dbReference type="Gene3D" id="3.40.50.1110">
    <property type="entry name" value="SGNH hydrolase"/>
    <property type="match status" value="1"/>
</dbReference>
<evidence type="ECO:0000256" key="2">
    <source>
        <dbReference type="PIRSR" id="PIRSR637460-2"/>
    </source>
</evidence>
<dbReference type="GO" id="GO:0019433">
    <property type="term" value="P:triglyceride catabolic process"/>
    <property type="evidence" value="ECO:0007669"/>
    <property type="project" value="TreeGrafter"/>
</dbReference>
<evidence type="ECO:0000259" key="3">
    <source>
        <dbReference type="Pfam" id="PF13472"/>
    </source>
</evidence>
<feature type="disulfide bond" evidence="2">
    <location>
        <begin position="179"/>
        <end position="228"/>
    </location>
</feature>
<keyword evidence="5" id="KW-1185">Reference proteome</keyword>